<evidence type="ECO:0000313" key="3">
    <source>
        <dbReference type="Proteomes" id="UP001642520"/>
    </source>
</evidence>
<feature type="compositionally biased region" description="Basic and acidic residues" evidence="1">
    <location>
        <begin position="123"/>
        <end position="138"/>
    </location>
</feature>
<organism evidence="2 3">
    <name type="scientific">Xylocopa violacea</name>
    <name type="common">Violet carpenter bee</name>
    <name type="synonym">Apis violacea</name>
    <dbReference type="NCBI Taxonomy" id="135666"/>
    <lineage>
        <taxon>Eukaryota</taxon>
        <taxon>Metazoa</taxon>
        <taxon>Ecdysozoa</taxon>
        <taxon>Arthropoda</taxon>
        <taxon>Hexapoda</taxon>
        <taxon>Insecta</taxon>
        <taxon>Pterygota</taxon>
        <taxon>Neoptera</taxon>
        <taxon>Endopterygota</taxon>
        <taxon>Hymenoptera</taxon>
        <taxon>Apocrita</taxon>
        <taxon>Aculeata</taxon>
        <taxon>Apoidea</taxon>
        <taxon>Anthophila</taxon>
        <taxon>Apidae</taxon>
        <taxon>Xylocopa</taxon>
        <taxon>Xylocopa</taxon>
    </lineage>
</organism>
<feature type="region of interest" description="Disordered" evidence="1">
    <location>
        <begin position="119"/>
        <end position="138"/>
    </location>
</feature>
<feature type="region of interest" description="Disordered" evidence="1">
    <location>
        <begin position="1"/>
        <end position="50"/>
    </location>
</feature>
<comment type="caution">
    <text evidence="2">The sequence shown here is derived from an EMBL/GenBank/DDBJ whole genome shotgun (WGS) entry which is preliminary data.</text>
</comment>
<evidence type="ECO:0000313" key="2">
    <source>
        <dbReference type="EMBL" id="CAL7945358.1"/>
    </source>
</evidence>
<feature type="compositionally biased region" description="Basic and acidic residues" evidence="1">
    <location>
        <begin position="25"/>
        <end position="35"/>
    </location>
</feature>
<evidence type="ECO:0000256" key="1">
    <source>
        <dbReference type="SAM" id="MobiDB-lite"/>
    </source>
</evidence>
<dbReference type="EMBL" id="CAXAJV020001293">
    <property type="protein sequence ID" value="CAL7945358.1"/>
    <property type="molecule type" value="Genomic_DNA"/>
</dbReference>
<accession>A0ABP1NWE9</accession>
<protein>
    <submittedName>
        <fullName evidence="2">Uncharacterized protein</fullName>
    </submittedName>
</protein>
<keyword evidence="3" id="KW-1185">Reference proteome</keyword>
<proteinExistence type="predicted"/>
<gene>
    <name evidence="2" type="ORF">XYLVIOL_LOCUS7164</name>
</gene>
<name>A0ABP1NWE9_XYLVO</name>
<dbReference type="Proteomes" id="UP001642520">
    <property type="component" value="Unassembled WGS sequence"/>
</dbReference>
<reference evidence="2 3" key="1">
    <citation type="submission" date="2024-08" db="EMBL/GenBank/DDBJ databases">
        <authorList>
            <person name="Will J Nash"/>
            <person name="Angela Man"/>
            <person name="Seanna McTaggart"/>
            <person name="Kendall Baker"/>
            <person name="Tom Barker"/>
            <person name="Leah Catchpole"/>
            <person name="Alex Durrant"/>
            <person name="Karim Gharbi"/>
            <person name="Naomi Irish"/>
            <person name="Gemy Kaithakottil"/>
            <person name="Debby Ku"/>
            <person name="Aaliyah Providence"/>
            <person name="Felix Shaw"/>
            <person name="David Swarbreck"/>
            <person name="Chris Watkins"/>
            <person name="Ann M. McCartney"/>
            <person name="Giulio Formenti"/>
            <person name="Alice Mouton"/>
            <person name="Noel Vella"/>
            <person name="Bjorn M von Reumont"/>
            <person name="Adriana Vella"/>
            <person name="Wilfried Haerty"/>
        </authorList>
    </citation>
    <scope>NUCLEOTIDE SEQUENCE [LARGE SCALE GENOMIC DNA]</scope>
</reference>
<feature type="compositionally biased region" description="Polar residues" evidence="1">
    <location>
        <begin position="13"/>
        <end position="24"/>
    </location>
</feature>
<sequence length="322" mass="36087">MQQGSVGDGDPNPRSSPKSSNQNEADGRVRVKVEAPESSEVFEVKREPQDEYHPVHHEYHYDRKPIVPSMKLDGNQELPGQCQPPHQGYQRPVSSGLANSYGFAHFYGHSAMLPPSFPSARPSPDRKIEEHEHEQERYRVPVSGAPSDSVYLHHDHTHRYEIGDYHGKGYHGMSYAAFRPSMQQQRAGIYGGHQNSSSYRAAQYQNRKRKWSGAALRGMPPSMPWPTWFYRPDFPLAAPLPTSHVPNASSVPTSSALCPKPLSDAPKPPDFLTSSKIHGQTPTICTSIRCTVNGCSCDSFTPGKRHIRYCDRCHHGWVLHGE</sequence>